<dbReference type="SUPFAM" id="SSF53098">
    <property type="entry name" value="Ribonuclease H-like"/>
    <property type="match status" value="1"/>
</dbReference>
<dbReference type="GO" id="GO:0003676">
    <property type="term" value="F:nucleic acid binding"/>
    <property type="evidence" value="ECO:0007669"/>
    <property type="project" value="InterPro"/>
</dbReference>
<dbReference type="PROSITE" id="PS50879">
    <property type="entry name" value="RNASE_H_1"/>
    <property type="match status" value="1"/>
</dbReference>
<feature type="region of interest" description="Disordered" evidence="1">
    <location>
        <begin position="1"/>
        <end position="42"/>
    </location>
</feature>
<feature type="non-terminal residue" evidence="3">
    <location>
        <position position="1"/>
    </location>
</feature>
<feature type="non-terminal residue" evidence="3">
    <location>
        <position position="79"/>
    </location>
</feature>
<organism evidence="3 4">
    <name type="scientific">Gymnopus androsaceus JB14</name>
    <dbReference type="NCBI Taxonomy" id="1447944"/>
    <lineage>
        <taxon>Eukaryota</taxon>
        <taxon>Fungi</taxon>
        <taxon>Dikarya</taxon>
        <taxon>Basidiomycota</taxon>
        <taxon>Agaricomycotina</taxon>
        <taxon>Agaricomycetes</taxon>
        <taxon>Agaricomycetidae</taxon>
        <taxon>Agaricales</taxon>
        <taxon>Marasmiineae</taxon>
        <taxon>Omphalotaceae</taxon>
        <taxon>Gymnopus</taxon>
    </lineage>
</organism>
<dbReference type="AlphaFoldDB" id="A0A6A4H0U0"/>
<sequence>IHWVPGHVGVAGNKRADEEAKRAAMSRSSPKAKLPKQLHKSLPRSQTAIIRTFRKSLEEQHNRMWKKSPRYAKFKKIDP</sequence>
<dbReference type="EMBL" id="ML769630">
    <property type="protein sequence ID" value="KAE9391270.1"/>
    <property type="molecule type" value="Genomic_DNA"/>
</dbReference>
<gene>
    <name evidence="3" type="ORF">BT96DRAFT_789255</name>
</gene>
<dbReference type="Gene3D" id="3.30.420.10">
    <property type="entry name" value="Ribonuclease H-like superfamily/Ribonuclease H"/>
    <property type="match status" value="1"/>
</dbReference>
<evidence type="ECO:0000256" key="1">
    <source>
        <dbReference type="SAM" id="MobiDB-lite"/>
    </source>
</evidence>
<protein>
    <recommendedName>
        <fullName evidence="2">RNase H type-1 domain-containing protein</fullName>
    </recommendedName>
</protein>
<dbReference type="Proteomes" id="UP000799118">
    <property type="component" value="Unassembled WGS sequence"/>
</dbReference>
<feature type="domain" description="RNase H type-1" evidence="2">
    <location>
        <begin position="1"/>
        <end position="25"/>
    </location>
</feature>
<proteinExistence type="predicted"/>
<dbReference type="OrthoDB" id="3265515at2759"/>
<name>A0A6A4H0U0_9AGAR</name>
<dbReference type="InterPro" id="IPR036397">
    <property type="entry name" value="RNaseH_sf"/>
</dbReference>
<dbReference type="InterPro" id="IPR012337">
    <property type="entry name" value="RNaseH-like_sf"/>
</dbReference>
<accession>A0A6A4H0U0</accession>
<keyword evidence="4" id="KW-1185">Reference proteome</keyword>
<dbReference type="GO" id="GO:0004523">
    <property type="term" value="F:RNA-DNA hybrid ribonuclease activity"/>
    <property type="evidence" value="ECO:0007669"/>
    <property type="project" value="InterPro"/>
</dbReference>
<feature type="compositionally biased region" description="Basic residues" evidence="1">
    <location>
        <begin position="33"/>
        <end position="42"/>
    </location>
</feature>
<reference evidence="3" key="1">
    <citation type="journal article" date="2019" name="Environ. Microbiol.">
        <title>Fungal ecological strategies reflected in gene transcription - a case study of two litter decomposers.</title>
        <authorList>
            <person name="Barbi F."/>
            <person name="Kohler A."/>
            <person name="Barry K."/>
            <person name="Baskaran P."/>
            <person name="Daum C."/>
            <person name="Fauchery L."/>
            <person name="Ihrmark K."/>
            <person name="Kuo A."/>
            <person name="LaButti K."/>
            <person name="Lipzen A."/>
            <person name="Morin E."/>
            <person name="Grigoriev I.V."/>
            <person name="Henrissat B."/>
            <person name="Lindahl B."/>
            <person name="Martin F."/>
        </authorList>
    </citation>
    <scope>NUCLEOTIDE SEQUENCE</scope>
    <source>
        <strain evidence="3">JB14</strain>
    </source>
</reference>
<evidence type="ECO:0000313" key="3">
    <source>
        <dbReference type="EMBL" id="KAE9391270.1"/>
    </source>
</evidence>
<evidence type="ECO:0000313" key="4">
    <source>
        <dbReference type="Proteomes" id="UP000799118"/>
    </source>
</evidence>
<evidence type="ECO:0000259" key="2">
    <source>
        <dbReference type="PROSITE" id="PS50879"/>
    </source>
</evidence>
<dbReference type="InterPro" id="IPR002156">
    <property type="entry name" value="RNaseH_domain"/>
</dbReference>